<reference evidence="2 3" key="1">
    <citation type="submission" date="2023-08" db="EMBL/GenBank/DDBJ databases">
        <title>A Necator americanus chromosomal reference genome.</title>
        <authorList>
            <person name="Ilik V."/>
            <person name="Petrzelkova K.J."/>
            <person name="Pardy F."/>
            <person name="Fuh T."/>
            <person name="Niatou-Singa F.S."/>
            <person name="Gouil Q."/>
            <person name="Baker L."/>
            <person name="Ritchie M.E."/>
            <person name="Jex A.R."/>
            <person name="Gazzola D."/>
            <person name="Li H."/>
            <person name="Toshio Fujiwara R."/>
            <person name="Zhan B."/>
            <person name="Aroian R.V."/>
            <person name="Pafco B."/>
            <person name="Schwarz E.M."/>
        </authorList>
    </citation>
    <scope>NUCLEOTIDE SEQUENCE [LARGE SCALE GENOMIC DNA]</scope>
    <source>
        <strain evidence="2 3">Aroian</strain>
        <tissue evidence="2">Whole animal</tissue>
    </source>
</reference>
<comment type="caution">
    <text evidence="2">The sequence shown here is derived from an EMBL/GenBank/DDBJ whole genome shotgun (WGS) entry which is preliminary data.</text>
</comment>
<name>A0ABR1D1G5_NECAM</name>
<gene>
    <name evidence="2" type="primary">Necator_chrIII.g11821</name>
    <name evidence="2" type="ORF">RB195_011055</name>
</gene>
<dbReference type="Proteomes" id="UP001303046">
    <property type="component" value="Unassembled WGS sequence"/>
</dbReference>
<evidence type="ECO:0000256" key="1">
    <source>
        <dbReference type="SAM" id="MobiDB-lite"/>
    </source>
</evidence>
<accession>A0ABR1D1G5</accession>
<sequence length="236" mass="26580">MVQSSCPAQFTAAPPPPPPHASGPIIEADLIKVFKMLGRFFCFGLVVLAAFAQKSKIPCGLPPFVAKLPAKQSQLLNETWANYKNGSDCEAQQKKTFEIIGTLSEAERNAVFEINREEGTLVDDQFDTTPSFIKSLSPEMKSAFDAIWMDVGTKETEKHKKLRKYAADHFNEEQKKGFNEWITEIVNARKAVEERIGKLSAKAKEVYDKIIRVREEERKLLNSITPELSKELYGLI</sequence>
<organism evidence="2 3">
    <name type="scientific">Necator americanus</name>
    <name type="common">Human hookworm</name>
    <dbReference type="NCBI Taxonomy" id="51031"/>
    <lineage>
        <taxon>Eukaryota</taxon>
        <taxon>Metazoa</taxon>
        <taxon>Ecdysozoa</taxon>
        <taxon>Nematoda</taxon>
        <taxon>Chromadorea</taxon>
        <taxon>Rhabditida</taxon>
        <taxon>Rhabditina</taxon>
        <taxon>Rhabditomorpha</taxon>
        <taxon>Strongyloidea</taxon>
        <taxon>Ancylostomatidae</taxon>
        <taxon>Bunostominae</taxon>
        <taxon>Necator</taxon>
    </lineage>
</organism>
<dbReference type="EMBL" id="JAVFWL010000003">
    <property type="protein sequence ID" value="KAK6744115.1"/>
    <property type="molecule type" value="Genomic_DNA"/>
</dbReference>
<proteinExistence type="predicted"/>
<evidence type="ECO:0008006" key="4">
    <source>
        <dbReference type="Google" id="ProtNLM"/>
    </source>
</evidence>
<protein>
    <recommendedName>
        <fullName evidence="4">SXP/RAL-2 family protein Ani s 5-like cation-binding domain-containing protein</fullName>
    </recommendedName>
</protein>
<evidence type="ECO:0000313" key="2">
    <source>
        <dbReference type="EMBL" id="KAK6744115.1"/>
    </source>
</evidence>
<keyword evidence="3" id="KW-1185">Reference proteome</keyword>
<evidence type="ECO:0000313" key="3">
    <source>
        <dbReference type="Proteomes" id="UP001303046"/>
    </source>
</evidence>
<feature type="region of interest" description="Disordered" evidence="1">
    <location>
        <begin position="1"/>
        <end position="21"/>
    </location>
</feature>